<gene>
    <name evidence="1" type="ORF">MLD38_034336</name>
</gene>
<reference evidence="2" key="1">
    <citation type="journal article" date="2023" name="Front. Plant Sci.">
        <title>Chromosomal-level genome assembly of Melastoma candidum provides insights into trichome evolution.</title>
        <authorList>
            <person name="Zhong Y."/>
            <person name="Wu W."/>
            <person name="Sun C."/>
            <person name="Zou P."/>
            <person name="Liu Y."/>
            <person name="Dai S."/>
            <person name="Zhou R."/>
        </authorList>
    </citation>
    <scope>NUCLEOTIDE SEQUENCE [LARGE SCALE GENOMIC DNA]</scope>
</reference>
<comment type="caution">
    <text evidence="1">The sequence shown here is derived from an EMBL/GenBank/DDBJ whole genome shotgun (WGS) entry which is preliminary data.</text>
</comment>
<sequence length="87" mass="9522">MTMRSESRGSGAEEKEDASAADEVVASRRRKGRVMGRACLLSEEKLSPFGTEEEFQTCGDEEFCFGLDCSYRGAWVGETSGMLQLGL</sequence>
<dbReference type="Proteomes" id="UP001057402">
    <property type="component" value="Chromosome 10"/>
</dbReference>
<organism evidence="1 2">
    <name type="scientific">Melastoma candidum</name>
    <dbReference type="NCBI Taxonomy" id="119954"/>
    <lineage>
        <taxon>Eukaryota</taxon>
        <taxon>Viridiplantae</taxon>
        <taxon>Streptophyta</taxon>
        <taxon>Embryophyta</taxon>
        <taxon>Tracheophyta</taxon>
        <taxon>Spermatophyta</taxon>
        <taxon>Magnoliopsida</taxon>
        <taxon>eudicotyledons</taxon>
        <taxon>Gunneridae</taxon>
        <taxon>Pentapetalae</taxon>
        <taxon>rosids</taxon>
        <taxon>malvids</taxon>
        <taxon>Myrtales</taxon>
        <taxon>Melastomataceae</taxon>
        <taxon>Melastomatoideae</taxon>
        <taxon>Melastomateae</taxon>
        <taxon>Melastoma</taxon>
    </lineage>
</organism>
<keyword evidence="2" id="KW-1185">Reference proteome</keyword>
<evidence type="ECO:0000313" key="1">
    <source>
        <dbReference type="EMBL" id="KAI4320903.1"/>
    </source>
</evidence>
<proteinExistence type="predicted"/>
<dbReference type="EMBL" id="CM042889">
    <property type="protein sequence ID" value="KAI4320903.1"/>
    <property type="molecule type" value="Genomic_DNA"/>
</dbReference>
<protein>
    <submittedName>
        <fullName evidence="1">Uncharacterized protein</fullName>
    </submittedName>
</protein>
<evidence type="ECO:0000313" key="2">
    <source>
        <dbReference type="Proteomes" id="UP001057402"/>
    </source>
</evidence>
<name>A0ACB9MA47_9MYRT</name>
<accession>A0ACB9MA47</accession>